<evidence type="ECO:0000313" key="5">
    <source>
        <dbReference type="EMBL" id="KVW99670.1"/>
    </source>
</evidence>
<dbReference type="RefSeq" id="WP_059750823.1">
    <property type="nucleotide sequence ID" value="NZ_LDUG01000002.1"/>
</dbReference>
<proteinExistence type="inferred from homology"/>
<dbReference type="Gene3D" id="3.40.50.150">
    <property type="entry name" value="Vaccinia Virus protein VP39"/>
    <property type="match status" value="1"/>
</dbReference>
<evidence type="ECO:0000256" key="1">
    <source>
        <dbReference type="ARBA" id="ARBA00008361"/>
    </source>
</evidence>
<dbReference type="EMBL" id="LDUG01000002">
    <property type="protein sequence ID" value="KVW99670.1"/>
    <property type="molecule type" value="Genomic_DNA"/>
</dbReference>
<gene>
    <name evidence="5" type="ORF">ABW22_00440</name>
</gene>
<evidence type="ECO:0000256" key="3">
    <source>
        <dbReference type="ARBA" id="ARBA00022679"/>
    </source>
</evidence>
<comment type="similarity">
    <text evidence="1">Belongs to the methyltransferase superfamily.</text>
</comment>
<dbReference type="Proteomes" id="UP000064243">
    <property type="component" value="Unassembled WGS sequence"/>
</dbReference>
<feature type="domain" description="Methyltransferase type 11" evidence="4">
    <location>
        <begin position="42"/>
        <end position="129"/>
    </location>
</feature>
<dbReference type="InterPro" id="IPR051052">
    <property type="entry name" value="Diverse_substrate_MTase"/>
</dbReference>
<comment type="caution">
    <text evidence="5">The sequence shown here is derived from an EMBL/GenBank/DDBJ whole genome shotgun (WGS) entry which is preliminary data.</text>
</comment>
<keyword evidence="3 5" id="KW-0808">Transferase</keyword>
<evidence type="ECO:0000259" key="4">
    <source>
        <dbReference type="Pfam" id="PF08241"/>
    </source>
</evidence>
<dbReference type="PATRIC" id="fig|36861.3.peg.1122"/>
<dbReference type="InterPro" id="IPR029063">
    <property type="entry name" value="SAM-dependent_MTases_sf"/>
</dbReference>
<dbReference type="AlphaFoldDB" id="A0A106BW11"/>
<protein>
    <submittedName>
        <fullName evidence="5">SAM-dependent methyltransferase</fullName>
    </submittedName>
</protein>
<evidence type="ECO:0000313" key="6">
    <source>
        <dbReference type="Proteomes" id="UP000064243"/>
    </source>
</evidence>
<dbReference type="OrthoDB" id="9797252at2"/>
<keyword evidence="6" id="KW-1185">Reference proteome</keyword>
<dbReference type="SUPFAM" id="SSF53335">
    <property type="entry name" value="S-adenosyl-L-methionine-dependent methyltransferases"/>
    <property type="match status" value="1"/>
</dbReference>
<keyword evidence="2 5" id="KW-0489">Methyltransferase</keyword>
<sequence length="253" mass="28126">MSEFKDHFSSASDRYAAYRPDYPAALFTWLAGRCAERDLAWDCATGSGQAALGLAPHFHRVVATDASAEQVRHAEPHPLIDYRVAPAEASGLADCSADLVTVAQAAHWFELPRFYAEAARVLKPGGAIALWGYGRMVLPGEMDALLQRFYAETVGPYWPPERALIDGAYRSLDFPFVEIQPQAFAIEVEWTLPRLMDYLSTWSAVKRYRVARGGDPLPALMAELSPGWGDPETARKLQWPLFLRVGRRQGNAD</sequence>
<dbReference type="Pfam" id="PF08241">
    <property type="entry name" value="Methyltransf_11"/>
    <property type="match status" value="1"/>
</dbReference>
<dbReference type="STRING" id="1123392.GCA_000376425_01786"/>
<dbReference type="InterPro" id="IPR013216">
    <property type="entry name" value="Methyltransf_11"/>
</dbReference>
<name>A0A106BW11_THIDE</name>
<dbReference type="GO" id="GO:0032259">
    <property type="term" value="P:methylation"/>
    <property type="evidence" value="ECO:0007669"/>
    <property type="project" value="UniProtKB-KW"/>
</dbReference>
<dbReference type="PANTHER" id="PTHR44942">
    <property type="entry name" value="METHYLTRANSF_11 DOMAIN-CONTAINING PROTEIN"/>
    <property type="match status" value="1"/>
</dbReference>
<dbReference type="CDD" id="cd02440">
    <property type="entry name" value="AdoMet_MTases"/>
    <property type="match status" value="1"/>
</dbReference>
<dbReference type="GO" id="GO:0008757">
    <property type="term" value="F:S-adenosylmethionine-dependent methyltransferase activity"/>
    <property type="evidence" value="ECO:0007669"/>
    <property type="project" value="InterPro"/>
</dbReference>
<dbReference type="PANTHER" id="PTHR44942:SF4">
    <property type="entry name" value="METHYLTRANSFERASE TYPE 11 DOMAIN-CONTAINING PROTEIN"/>
    <property type="match status" value="1"/>
</dbReference>
<evidence type="ECO:0000256" key="2">
    <source>
        <dbReference type="ARBA" id="ARBA00022603"/>
    </source>
</evidence>
<organism evidence="5 6">
    <name type="scientific">Thiobacillus denitrificans</name>
    <dbReference type="NCBI Taxonomy" id="36861"/>
    <lineage>
        <taxon>Bacteria</taxon>
        <taxon>Pseudomonadati</taxon>
        <taxon>Pseudomonadota</taxon>
        <taxon>Betaproteobacteria</taxon>
        <taxon>Nitrosomonadales</taxon>
        <taxon>Thiobacillaceae</taxon>
        <taxon>Thiobacillus</taxon>
    </lineage>
</organism>
<accession>A0A106BW11</accession>
<reference evidence="5 6" key="1">
    <citation type="journal article" date="2015" name="Appl. Environ. Microbiol.">
        <title>Aerobic and Anaerobic Thiosulfate Oxidation by a Cold-Adapted, Subglacial Chemoautotroph.</title>
        <authorList>
            <person name="Harrold Z.R."/>
            <person name="Skidmore M.L."/>
            <person name="Hamilton T.L."/>
            <person name="Desch L."/>
            <person name="Amada K."/>
            <person name="van Gelder W."/>
            <person name="Glover K."/>
            <person name="Roden E.E."/>
            <person name="Boyd E.S."/>
        </authorList>
    </citation>
    <scope>NUCLEOTIDE SEQUENCE [LARGE SCALE GENOMIC DNA]</scope>
    <source>
        <strain evidence="5 6">RG</strain>
    </source>
</reference>